<dbReference type="InterPro" id="IPR036324">
    <property type="entry name" value="Mn/Fe_SOD_N_sf"/>
</dbReference>
<evidence type="ECO:0000313" key="3">
    <source>
        <dbReference type="EMBL" id="KAK8177211.1"/>
    </source>
</evidence>
<comment type="function">
    <text evidence="1">Component of the mitochondrial ribosome (mitoribosome), a dedicated translation machinery responsible for the synthesis of mitochondrial genome-encoded proteins, including at least some of the essential transmembrane subunits of the mitochondrial respiratory chain. The mitoribosomes are attached to the mitochondrial inner membrane and translation products are cotranslationally integrated into the membrane.</text>
</comment>
<evidence type="ECO:0000313" key="4">
    <source>
        <dbReference type="Proteomes" id="UP001456524"/>
    </source>
</evidence>
<dbReference type="InterPro" id="IPR019832">
    <property type="entry name" value="Mn/Fe_SOD_C"/>
</dbReference>
<accession>A0ABR1Y6G3</accession>
<protein>
    <submittedName>
        <fullName evidence="3">Manganese/iron superoxide dismutase</fullName>
    </submittedName>
</protein>
<proteinExistence type="predicted"/>
<sequence length="335" mass="37267">MMLARLARQQPPLRAAARCSQRISQVSQRRHKVEVAKLTNTHDQFVANGVGEDGIFMSAKGFQTAYTENMQHMAGRLNKLITGKAQFDNKEAQAIAVLAARNPADAAVFNFASAMFNNHFFFKKLSPTAKVEIPEELTKTITASFGSVDGLRREMLATAFHMFGPGYVWLVWHRPSNGRPPEWKILATYLAGSPLSDAHWRRQSVNMTTENIDSAADVQAAGQEAKANQVPGGQQHATVQNEVGAMGRYSFEGKKQATRAPGGADVTPVLCVSTWEHAWLPTHGITGKAKYLAQWWDHVDWNAVYEIAPKIVTGQADQTWFQTTSQQNQQQQRRF</sequence>
<dbReference type="PANTHER" id="PTHR43595:SF2">
    <property type="entry name" value="SMALL RIBOSOMAL SUBUNIT PROTEIN MS42"/>
    <property type="match status" value="1"/>
</dbReference>
<dbReference type="EMBL" id="JBBWUH010000001">
    <property type="protein sequence ID" value="KAK8177211.1"/>
    <property type="molecule type" value="Genomic_DNA"/>
</dbReference>
<dbReference type="SUPFAM" id="SSF46609">
    <property type="entry name" value="Fe,Mn superoxide dismutase (SOD), N-terminal domain"/>
    <property type="match status" value="1"/>
</dbReference>
<name>A0ABR1Y6G3_9PEZI</name>
<dbReference type="Pfam" id="PF02777">
    <property type="entry name" value="Sod_Fe_C"/>
    <property type="match status" value="2"/>
</dbReference>
<gene>
    <name evidence="3" type="ORF">IWX90DRAFT_420466</name>
</gene>
<comment type="caution">
    <text evidence="3">The sequence shown here is derived from an EMBL/GenBank/DDBJ whole genome shotgun (WGS) entry which is preliminary data.</text>
</comment>
<keyword evidence="4" id="KW-1185">Reference proteome</keyword>
<feature type="domain" description="Manganese/iron superoxide dismutase C-terminal" evidence="2">
    <location>
        <begin position="135"/>
        <end position="175"/>
    </location>
</feature>
<dbReference type="Proteomes" id="UP001456524">
    <property type="component" value="Unassembled WGS sequence"/>
</dbReference>
<reference evidence="3 4" key="1">
    <citation type="journal article" date="2022" name="G3 (Bethesda)">
        <title>Enemy or ally: a genomic approach to elucidate the lifestyle of Phyllosticta citrichinaensis.</title>
        <authorList>
            <person name="Buijs V.A."/>
            <person name="Groenewald J.Z."/>
            <person name="Haridas S."/>
            <person name="LaButti K.M."/>
            <person name="Lipzen A."/>
            <person name="Martin F.M."/>
            <person name="Barry K."/>
            <person name="Grigoriev I.V."/>
            <person name="Crous P.W."/>
            <person name="Seidl M.F."/>
        </authorList>
    </citation>
    <scope>NUCLEOTIDE SEQUENCE [LARGE SCALE GENOMIC DNA]</scope>
    <source>
        <strain evidence="3 4">CBS 129764</strain>
    </source>
</reference>
<feature type="domain" description="Manganese/iron superoxide dismutase C-terminal" evidence="2">
    <location>
        <begin position="252"/>
        <end position="305"/>
    </location>
</feature>
<dbReference type="InterPro" id="IPR036314">
    <property type="entry name" value="SOD_C_sf"/>
</dbReference>
<evidence type="ECO:0000256" key="1">
    <source>
        <dbReference type="ARBA" id="ARBA00037226"/>
    </source>
</evidence>
<dbReference type="Gene3D" id="3.55.40.20">
    <property type="entry name" value="Iron/manganese superoxide dismutase, C-terminal domain"/>
    <property type="match status" value="1"/>
</dbReference>
<organism evidence="3 4">
    <name type="scientific">Phyllosticta citrichinensis</name>
    <dbReference type="NCBI Taxonomy" id="1130410"/>
    <lineage>
        <taxon>Eukaryota</taxon>
        <taxon>Fungi</taxon>
        <taxon>Dikarya</taxon>
        <taxon>Ascomycota</taxon>
        <taxon>Pezizomycotina</taxon>
        <taxon>Dothideomycetes</taxon>
        <taxon>Dothideomycetes incertae sedis</taxon>
        <taxon>Botryosphaeriales</taxon>
        <taxon>Phyllostictaceae</taxon>
        <taxon>Phyllosticta</taxon>
    </lineage>
</organism>
<dbReference type="PANTHER" id="PTHR43595">
    <property type="entry name" value="37S RIBOSOMAL PROTEIN S26, MITOCHONDRIAL"/>
    <property type="match status" value="1"/>
</dbReference>
<evidence type="ECO:0000259" key="2">
    <source>
        <dbReference type="Pfam" id="PF02777"/>
    </source>
</evidence>
<dbReference type="SUPFAM" id="SSF54719">
    <property type="entry name" value="Fe,Mn superoxide dismutase (SOD), C-terminal domain"/>
    <property type="match status" value="1"/>
</dbReference>